<dbReference type="AlphaFoldDB" id="A0A6I9TVC2"/>
<dbReference type="GO" id="GO:0010150">
    <property type="term" value="P:leaf senescence"/>
    <property type="evidence" value="ECO:0007669"/>
    <property type="project" value="UniProtKB-ARBA"/>
</dbReference>
<feature type="compositionally biased region" description="Low complexity" evidence="2">
    <location>
        <begin position="109"/>
        <end position="129"/>
    </location>
</feature>
<gene>
    <name evidence="4" type="primary">LOC105170029</name>
</gene>
<dbReference type="Pfam" id="PF04520">
    <property type="entry name" value="Senescence_reg"/>
    <property type="match status" value="1"/>
</dbReference>
<dbReference type="OrthoDB" id="684536at2759"/>
<feature type="compositionally biased region" description="Low complexity" evidence="2">
    <location>
        <begin position="51"/>
        <end position="62"/>
    </location>
</feature>
<dbReference type="PANTHER" id="PTHR33083:SF50">
    <property type="entry name" value="PROTEIN S40-7"/>
    <property type="match status" value="1"/>
</dbReference>
<feature type="region of interest" description="Disordered" evidence="2">
    <location>
        <begin position="1"/>
        <end position="23"/>
    </location>
</feature>
<organism evidence="3 4">
    <name type="scientific">Sesamum indicum</name>
    <name type="common">Oriental sesame</name>
    <name type="synonym">Sesamum orientale</name>
    <dbReference type="NCBI Taxonomy" id="4182"/>
    <lineage>
        <taxon>Eukaryota</taxon>
        <taxon>Viridiplantae</taxon>
        <taxon>Streptophyta</taxon>
        <taxon>Embryophyta</taxon>
        <taxon>Tracheophyta</taxon>
        <taxon>Spermatophyta</taxon>
        <taxon>Magnoliopsida</taxon>
        <taxon>eudicotyledons</taxon>
        <taxon>Gunneridae</taxon>
        <taxon>Pentapetalae</taxon>
        <taxon>asterids</taxon>
        <taxon>lamiids</taxon>
        <taxon>Lamiales</taxon>
        <taxon>Pedaliaceae</taxon>
        <taxon>Sesamum</taxon>
    </lineage>
</organism>
<feature type="region of interest" description="Disordered" evidence="2">
    <location>
        <begin position="92"/>
        <end position="146"/>
    </location>
</feature>
<name>A0A6I9TVC2_SESIN</name>
<sequence length="232" mass="24928">MEQLAGGATRFRHQHYRRSPPAADRFLSTLKTLPSSSAASQLELSEHDIFSTPSGGSSPSPTHQYFAPNPGSGRSASSNHYGILAALNGSIKSQSGSRSDTRPVFNHKASASASISSSSSTSPATSTSSRIMIPRPPPPQADRVRYRHQSAPVNVPVIPAGLRRRVMELDDALSEGEEEDKNGVVLPPHEVVDARHSPMLACSVLEGAGRTLKGRDLRQVRNAVWRKTGFID</sequence>
<dbReference type="InParanoid" id="A0A6I9TVC2"/>
<evidence type="ECO:0000313" key="4">
    <source>
        <dbReference type="RefSeq" id="XP_011088913.1"/>
    </source>
</evidence>
<evidence type="ECO:0000256" key="1">
    <source>
        <dbReference type="ARBA" id="ARBA00034773"/>
    </source>
</evidence>
<accession>A0A6I9TVC2</accession>
<dbReference type="Gramene" id="SIN_1010573.t">
    <property type="protein sequence ID" value="SIN_1010573.t.cds1"/>
    <property type="gene ID" value="SIN_1010573"/>
</dbReference>
<proteinExistence type="inferred from homology"/>
<evidence type="ECO:0000313" key="3">
    <source>
        <dbReference type="Proteomes" id="UP000504604"/>
    </source>
</evidence>
<dbReference type="KEGG" id="sind:105170029"/>
<keyword evidence="3" id="KW-1185">Reference proteome</keyword>
<dbReference type="RefSeq" id="XP_011088913.1">
    <property type="nucleotide sequence ID" value="XM_011090611.2"/>
</dbReference>
<dbReference type="GeneID" id="105170029"/>
<feature type="region of interest" description="Disordered" evidence="2">
    <location>
        <begin position="48"/>
        <end position="78"/>
    </location>
</feature>
<reference evidence="4" key="1">
    <citation type="submission" date="2025-08" db="UniProtKB">
        <authorList>
            <consortium name="RefSeq"/>
        </authorList>
    </citation>
    <scope>IDENTIFICATION</scope>
</reference>
<protein>
    <submittedName>
        <fullName evidence="4">Uncharacterized protein LOC105170029</fullName>
    </submittedName>
</protein>
<comment type="similarity">
    <text evidence="1">Belongs to the senescence regulator S40 family.</text>
</comment>
<dbReference type="Proteomes" id="UP000504604">
    <property type="component" value="Linkage group LG9"/>
</dbReference>
<dbReference type="PANTHER" id="PTHR33083">
    <property type="entry name" value="EXPRESSED PROTEIN"/>
    <property type="match status" value="1"/>
</dbReference>
<evidence type="ECO:0000256" key="2">
    <source>
        <dbReference type="SAM" id="MobiDB-lite"/>
    </source>
</evidence>
<dbReference type="InterPro" id="IPR007608">
    <property type="entry name" value="Senescence_reg_S40"/>
</dbReference>